<organism evidence="1 2">
    <name type="scientific">Nonomuraea muscovyensis</name>
    <dbReference type="NCBI Taxonomy" id="1124761"/>
    <lineage>
        <taxon>Bacteria</taxon>
        <taxon>Bacillati</taxon>
        <taxon>Actinomycetota</taxon>
        <taxon>Actinomycetes</taxon>
        <taxon>Streptosporangiales</taxon>
        <taxon>Streptosporangiaceae</taxon>
        <taxon>Nonomuraea</taxon>
    </lineage>
</organism>
<keyword evidence="2" id="KW-1185">Reference proteome</keyword>
<evidence type="ECO:0000313" key="2">
    <source>
        <dbReference type="Proteomes" id="UP000583800"/>
    </source>
</evidence>
<accession>A0A7X0C7I8</accession>
<gene>
    <name evidence="1" type="ORF">FHU36_006546</name>
</gene>
<evidence type="ECO:0000313" key="1">
    <source>
        <dbReference type="EMBL" id="MBB6349974.1"/>
    </source>
</evidence>
<dbReference type="AlphaFoldDB" id="A0A7X0C7I8"/>
<reference evidence="1 2" key="1">
    <citation type="submission" date="2020-08" db="EMBL/GenBank/DDBJ databases">
        <title>Sequencing the genomes of 1000 actinobacteria strains.</title>
        <authorList>
            <person name="Klenk H.-P."/>
        </authorList>
    </citation>
    <scope>NUCLEOTIDE SEQUENCE [LARGE SCALE GENOMIC DNA]</scope>
    <source>
        <strain evidence="1 2">DSM 45913</strain>
    </source>
</reference>
<dbReference type="EMBL" id="JACHJB010000003">
    <property type="protein sequence ID" value="MBB6349974.1"/>
    <property type="molecule type" value="Genomic_DNA"/>
</dbReference>
<name>A0A7X0C7I8_9ACTN</name>
<comment type="caution">
    <text evidence="1">The sequence shown here is derived from an EMBL/GenBank/DDBJ whole genome shotgun (WGS) entry which is preliminary data.</text>
</comment>
<dbReference type="RefSeq" id="WP_185087841.1">
    <property type="nucleotide sequence ID" value="NZ_JACHJB010000003.1"/>
</dbReference>
<protein>
    <submittedName>
        <fullName evidence="1">Uncharacterized protein</fullName>
    </submittedName>
</protein>
<proteinExistence type="predicted"/>
<dbReference type="Proteomes" id="UP000583800">
    <property type="component" value="Unassembled WGS sequence"/>
</dbReference>
<sequence length="97" mass="10547">MTSESEIEFRTAAARLAQVMRHHPPAMDPQAGPEPLHESIRHLADLVDANAEADHLENAAMAVIDIYDRSGLENADAAVVAAMERLRETAAELDEST</sequence>